<keyword evidence="2" id="KW-0812">Transmembrane</keyword>
<dbReference type="AlphaFoldDB" id="A0A5S9IQP2"/>
<proteinExistence type="predicted"/>
<reference evidence="4 5" key="1">
    <citation type="submission" date="2019-08" db="EMBL/GenBank/DDBJ databases">
        <title>Complete genome sequence of Candidatus Uab amorphum.</title>
        <authorList>
            <person name="Shiratori T."/>
            <person name="Suzuki S."/>
            <person name="Kakizawa Y."/>
            <person name="Ishida K."/>
        </authorList>
    </citation>
    <scope>NUCLEOTIDE SEQUENCE [LARGE SCALE GENOMIC DNA]</scope>
    <source>
        <strain evidence="4 5">SRT547</strain>
    </source>
</reference>
<keyword evidence="4" id="KW-0808">Transferase</keyword>
<dbReference type="InterPro" id="IPR053235">
    <property type="entry name" value="Ser_Thr_kinase"/>
</dbReference>
<dbReference type="GO" id="GO:0005737">
    <property type="term" value="C:cytoplasm"/>
    <property type="evidence" value="ECO:0007669"/>
    <property type="project" value="TreeGrafter"/>
</dbReference>
<dbReference type="GO" id="GO:0005524">
    <property type="term" value="F:ATP binding"/>
    <property type="evidence" value="ECO:0007669"/>
    <property type="project" value="InterPro"/>
</dbReference>
<keyword evidence="2" id="KW-0472">Membrane</keyword>
<dbReference type="Pfam" id="PF00069">
    <property type="entry name" value="Pkinase"/>
    <property type="match status" value="1"/>
</dbReference>
<dbReference type="InterPro" id="IPR000719">
    <property type="entry name" value="Prot_kinase_dom"/>
</dbReference>
<sequence>MDDVKFKTLWEKLLNNSEDIRYTYKPSETFSDKNTIVPQDATDTFSSKDTISPENSKETFSDNKTITSSENPEKEKAYTKTKIEVPLDTKQDYTDLKEINRGGMGIIYQARQKKLKRDIAIKKMLSDKGKEKFLAESLVNAYLEHPNIVPVHEIDTNDEGEILLAMKFVQGISWKDLLYPKTKEQQDRSAEYNLEGHLGILLNVCNAIAYSHHKNIIHCDLKPENVMIGEFGEVLVMDWGIAVDLGSREDEVKETRTFKNTEINHPMGTPCYISPELAEGRGKDISYATDVYLLGGILYEIIYKRPPHQGNTIWKVLLSAREGNMPPFDESVPYELRSVCKRALQGNMGQRYQKVQEFQKAIQDYLAHRQSIIISDKAKKILTEGENLFEIQEKLKEINFSVLYNKLLQAIAGFDQSLELWQENVEAQQGRDQARIEFAKVAFLNNDFGLAKAQLEETTSSIEVTELFNRIEFARLQHENISKKWKFYFRLAIIIIIAFLLVIIRLSTTYKF</sequence>
<name>A0A5S9IQP2_UABAM</name>
<dbReference type="InterPro" id="IPR011009">
    <property type="entry name" value="Kinase-like_dom_sf"/>
</dbReference>
<keyword evidence="5" id="KW-1185">Reference proteome</keyword>
<keyword evidence="2" id="KW-1133">Transmembrane helix</keyword>
<dbReference type="Proteomes" id="UP000326354">
    <property type="component" value="Chromosome"/>
</dbReference>
<organism evidence="4 5">
    <name type="scientific">Uabimicrobium amorphum</name>
    <dbReference type="NCBI Taxonomy" id="2596890"/>
    <lineage>
        <taxon>Bacteria</taxon>
        <taxon>Pseudomonadati</taxon>
        <taxon>Planctomycetota</taxon>
        <taxon>Candidatus Uabimicrobiia</taxon>
        <taxon>Candidatus Uabimicrobiales</taxon>
        <taxon>Candidatus Uabimicrobiaceae</taxon>
        <taxon>Candidatus Uabimicrobium</taxon>
    </lineage>
</organism>
<evidence type="ECO:0000313" key="5">
    <source>
        <dbReference type="Proteomes" id="UP000326354"/>
    </source>
</evidence>
<evidence type="ECO:0000256" key="2">
    <source>
        <dbReference type="SAM" id="Phobius"/>
    </source>
</evidence>
<dbReference type="PANTHER" id="PTHR24361">
    <property type="entry name" value="MITOGEN-ACTIVATED KINASE KINASE KINASE"/>
    <property type="match status" value="1"/>
</dbReference>
<accession>A0A5S9IQP2</accession>
<feature type="transmembrane region" description="Helical" evidence="2">
    <location>
        <begin position="487"/>
        <end position="506"/>
    </location>
</feature>
<evidence type="ECO:0000313" key="4">
    <source>
        <dbReference type="EMBL" id="BBM86333.1"/>
    </source>
</evidence>
<dbReference type="EMBL" id="AP019860">
    <property type="protein sequence ID" value="BBM86333.1"/>
    <property type="molecule type" value="Genomic_DNA"/>
</dbReference>
<dbReference type="GO" id="GO:0004674">
    <property type="term" value="F:protein serine/threonine kinase activity"/>
    <property type="evidence" value="ECO:0007669"/>
    <property type="project" value="UniProtKB-KW"/>
</dbReference>
<gene>
    <name evidence="4" type="ORF">UABAM_04719</name>
</gene>
<feature type="domain" description="Protein kinase" evidence="3">
    <location>
        <begin position="93"/>
        <end position="366"/>
    </location>
</feature>
<dbReference type="SUPFAM" id="SSF56112">
    <property type="entry name" value="Protein kinase-like (PK-like)"/>
    <property type="match status" value="1"/>
</dbReference>
<dbReference type="KEGG" id="uam:UABAM_04719"/>
<evidence type="ECO:0000259" key="3">
    <source>
        <dbReference type="PROSITE" id="PS50011"/>
    </source>
</evidence>
<dbReference type="InterPro" id="IPR008271">
    <property type="entry name" value="Ser/Thr_kinase_AS"/>
</dbReference>
<protein>
    <submittedName>
        <fullName evidence="4">Serine/threonine protein kinase</fullName>
    </submittedName>
</protein>
<dbReference type="SMART" id="SM00220">
    <property type="entry name" value="S_TKc"/>
    <property type="match status" value="1"/>
</dbReference>
<feature type="compositionally biased region" description="Polar residues" evidence="1">
    <location>
        <begin position="41"/>
        <end position="54"/>
    </location>
</feature>
<dbReference type="OrthoDB" id="1039448at2"/>
<dbReference type="PROSITE" id="PS50011">
    <property type="entry name" value="PROTEIN_KINASE_DOM"/>
    <property type="match status" value="1"/>
</dbReference>
<keyword evidence="4" id="KW-0723">Serine/threonine-protein kinase</keyword>
<evidence type="ECO:0000256" key="1">
    <source>
        <dbReference type="SAM" id="MobiDB-lite"/>
    </source>
</evidence>
<keyword evidence="4" id="KW-0418">Kinase</keyword>
<dbReference type="Gene3D" id="1.10.510.10">
    <property type="entry name" value="Transferase(Phosphotransferase) domain 1"/>
    <property type="match status" value="1"/>
</dbReference>
<dbReference type="RefSeq" id="WP_151970397.1">
    <property type="nucleotide sequence ID" value="NZ_AP019860.1"/>
</dbReference>
<dbReference type="PROSITE" id="PS00108">
    <property type="entry name" value="PROTEIN_KINASE_ST"/>
    <property type="match status" value="1"/>
</dbReference>
<dbReference type="CDD" id="cd14014">
    <property type="entry name" value="STKc_PknB_like"/>
    <property type="match status" value="1"/>
</dbReference>
<feature type="region of interest" description="Disordered" evidence="1">
    <location>
        <begin position="41"/>
        <end position="78"/>
    </location>
</feature>